<dbReference type="GO" id="GO:0030975">
    <property type="term" value="F:thiamine binding"/>
    <property type="evidence" value="ECO:0007669"/>
    <property type="project" value="InterPro"/>
</dbReference>
<dbReference type="GO" id="GO:0006772">
    <property type="term" value="P:thiamine metabolic process"/>
    <property type="evidence" value="ECO:0007669"/>
    <property type="project" value="UniProtKB-UniRule"/>
</dbReference>
<evidence type="ECO:0000313" key="8">
    <source>
        <dbReference type="Proteomes" id="UP000054623"/>
    </source>
</evidence>
<sequence length="231" mass="25547">MRIAVVANGEWDQEWGKRELAAYDRLIAVDGGGNHIVRAGFVPDALLGDLDSAEPETLEICRQKGTVIVCYPAEKDETDLELALEYAVKLMEQEERTVKAEKAGVQDRESQDVFLLGAMGGRIDHLLGNLFLLQGLLKRGVRIRMKGPGQELWLLEGLGKLTGKKGQKLSVIPITEKAVVRTEGLYYPLYDEILYRDSPRGISNVFLGEDAIVDVSEGTALIVVLSPDNRR</sequence>
<dbReference type="GO" id="GO:0005524">
    <property type="term" value="F:ATP binding"/>
    <property type="evidence" value="ECO:0007669"/>
    <property type="project" value="UniProtKB-KW"/>
</dbReference>
<dbReference type="InterPro" id="IPR006282">
    <property type="entry name" value="Thi_PPkinase"/>
</dbReference>
<dbReference type="Gene3D" id="3.40.50.10240">
    <property type="entry name" value="Thiamin pyrophosphokinase, catalytic domain"/>
    <property type="match status" value="1"/>
</dbReference>
<evidence type="ECO:0000313" key="7">
    <source>
        <dbReference type="EMBL" id="KTE90128.1"/>
    </source>
</evidence>
<dbReference type="NCBIfam" id="TIGR01378">
    <property type="entry name" value="thi_PPkinase"/>
    <property type="match status" value="1"/>
</dbReference>
<accession>A0A0W1JF38</accession>
<comment type="caution">
    <text evidence="7">The sequence shown here is derived from an EMBL/GenBank/DDBJ whole genome shotgun (WGS) entry which is preliminary data.</text>
</comment>
<dbReference type="PANTHER" id="PTHR41299:SF1">
    <property type="entry name" value="THIAMINE PYROPHOSPHOKINASE"/>
    <property type="match status" value="1"/>
</dbReference>
<dbReference type="InterPro" id="IPR036371">
    <property type="entry name" value="TPK_B1-bd_sf"/>
</dbReference>
<gene>
    <name evidence="7" type="ORF">AT727_09380</name>
</gene>
<evidence type="ECO:0000256" key="3">
    <source>
        <dbReference type="ARBA" id="ARBA00022777"/>
    </source>
</evidence>
<feature type="domain" description="Thiamin pyrophosphokinase thiamin-binding" evidence="6">
    <location>
        <begin position="159"/>
        <end position="221"/>
    </location>
</feature>
<evidence type="ECO:0000256" key="2">
    <source>
        <dbReference type="ARBA" id="ARBA00022741"/>
    </source>
</evidence>
<dbReference type="GO" id="GO:0009229">
    <property type="term" value="P:thiamine diphosphate biosynthetic process"/>
    <property type="evidence" value="ECO:0007669"/>
    <property type="project" value="InterPro"/>
</dbReference>
<dbReference type="GO" id="GO:0004788">
    <property type="term" value="F:thiamine diphosphokinase activity"/>
    <property type="evidence" value="ECO:0007669"/>
    <property type="project" value="UniProtKB-UniRule"/>
</dbReference>
<dbReference type="InterPro" id="IPR007373">
    <property type="entry name" value="Thiamin_PyroPKinase_B1-bd"/>
</dbReference>
<dbReference type="InterPro" id="IPR036759">
    <property type="entry name" value="TPK_catalytic_sf"/>
</dbReference>
<name>A0A0W1JF38_DESHA</name>
<dbReference type="CDD" id="cd07995">
    <property type="entry name" value="TPK"/>
    <property type="match status" value="1"/>
</dbReference>
<evidence type="ECO:0000256" key="1">
    <source>
        <dbReference type="ARBA" id="ARBA00022679"/>
    </source>
</evidence>
<evidence type="ECO:0000256" key="4">
    <source>
        <dbReference type="ARBA" id="ARBA00022840"/>
    </source>
</evidence>
<keyword evidence="1" id="KW-0808">Transferase</keyword>
<dbReference type="RefSeq" id="WP_011460518.1">
    <property type="nucleotide sequence ID" value="NZ_LOCK01000050.1"/>
</dbReference>
<protein>
    <recommendedName>
        <fullName evidence="5">Thiamine diphosphokinase</fullName>
        <ecNumber evidence="5">2.7.6.2</ecNumber>
    </recommendedName>
</protein>
<keyword evidence="3 7" id="KW-0418">Kinase</keyword>
<evidence type="ECO:0000256" key="5">
    <source>
        <dbReference type="NCBIfam" id="TIGR01378"/>
    </source>
</evidence>
<dbReference type="InterPro" id="IPR053149">
    <property type="entry name" value="TPK"/>
</dbReference>
<dbReference type="SUPFAM" id="SSF63999">
    <property type="entry name" value="Thiamin pyrophosphokinase, catalytic domain"/>
    <property type="match status" value="1"/>
</dbReference>
<dbReference type="Proteomes" id="UP000054623">
    <property type="component" value="Unassembled WGS sequence"/>
</dbReference>
<dbReference type="Pfam" id="PF04263">
    <property type="entry name" value="TPK_catalytic"/>
    <property type="match status" value="1"/>
</dbReference>
<proteinExistence type="predicted"/>
<dbReference type="AlphaFoldDB" id="A0A0W1JF38"/>
<dbReference type="GO" id="GO:0016301">
    <property type="term" value="F:kinase activity"/>
    <property type="evidence" value="ECO:0007669"/>
    <property type="project" value="UniProtKB-KW"/>
</dbReference>
<dbReference type="InterPro" id="IPR007371">
    <property type="entry name" value="TPK_catalytic"/>
</dbReference>
<dbReference type="EC" id="2.7.6.2" evidence="5"/>
<organism evidence="7 8">
    <name type="scientific">Desulfitobacterium hafniense</name>
    <name type="common">Desulfitobacterium frappieri</name>
    <dbReference type="NCBI Taxonomy" id="49338"/>
    <lineage>
        <taxon>Bacteria</taxon>
        <taxon>Bacillati</taxon>
        <taxon>Bacillota</taxon>
        <taxon>Clostridia</taxon>
        <taxon>Eubacteriales</taxon>
        <taxon>Desulfitobacteriaceae</taxon>
        <taxon>Desulfitobacterium</taxon>
    </lineage>
</organism>
<dbReference type="OrthoDB" id="9804377at2"/>
<reference evidence="7 8" key="1">
    <citation type="submission" date="2015-12" db="EMBL/GenBank/DDBJ databases">
        <title>Draft Genome Sequence of Desulfitobacterium hafniense Strain DH, a Sulfate-reducing Bacterium Isolated from Paddy Soils.</title>
        <authorList>
            <person name="Bao P."/>
            <person name="Zhang X."/>
            <person name="Li G."/>
        </authorList>
    </citation>
    <scope>NUCLEOTIDE SEQUENCE [LARGE SCALE GENOMIC DNA]</scope>
    <source>
        <strain evidence="7 8">DH</strain>
    </source>
</reference>
<dbReference type="EMBL" id="LOCK01000050">
    <property type="protein sequence ID" value="KTE90128.1"/>
    <property type="molecule type" value="Genomic_DNA"/>
</dbReference>
<dbReference type="PANTHER" id="PTHR41299">
    <property type="entry name" value="THIAMINE PYROPHOSPHOKINASE"/>
    <property type="match status" value="1"/>
</dbReference>
<keyword evidence="4" id="KW-0067">ATP-binding</keyword>
<dbReference type="SUPFAM" id="SSF63862">
    <property type="entry name" value="Thiamin pyrophosphokinase, substrate-binding domain"/>
    <property type="match status" value="1"/>
</dbReference>
<keyword evidence="2" id="KW-0547">Nucleotide-binding</keyword>
<evidence type="ECO:0000259" key="6">
    <source>
        <dbReference type="SMART" id="SM00983"/>
    </source>
</evidence>
<dbReference type="Pfam" id="PF04265">
    <property type="entry name" value="TPK_B1_binding"/>
    <property type="match status" value="1"/>
</dbReference>
<dbReference type="SMART" id="SM00983">
    <property type="entry name" value="TPK_B1_binding"/>
    <property type="match status" value="1"/>
</dbReference>